<reference evidence="5" key="2">
    <citation type="submission" date="2025-09" db="UniProtKB">
        <authorList>
            <consortium name="Ensembl"/>
        </authorList>
    </citation>
    <scope>IDENTIFICATION</scope>
</reference>
<feature type="coiled-coil region" evidence="3">
    <location>
        <begin position="69"/>
        <end position="110"/>
    </location>
</feature>
<dbReference type="GO" id="GO:0030855">
    <property type="term" value="P:epithelial cell differentiation"/>
    <property type="evidence" value="ECO:0007669"/>
    <property type="project" value="TreeGrafter"/>
</dbReference>
<dbReference type="Pfam" id="PF00038">
    <property type="entry name" value="Filament"/>
    <property type="match status" value="1"/>
</dbReference>
<reference evidence="5" key="1">
    <citation type="submission" date="2025-08" db="UniProtKB">
        <authorList>
            <consortium name="Ensembl"/>
        </authorList>
    </citation>
    <scope>IDENTIFICATION</scope>
</reference>
<keyword evidence="6" id="KW-1185">Reference proteome</keyword>
<dbReference type="InterPro" id="IPR039008">
    <property type="entry name" value="IF_rod_dom"/>
</dbReference>
<gene>
    <name evidence="5" type="primary">KRT23</name>
</gene>
<evidence type="ECO:0000313" key="5">
    <source>
        <dbReference type="Ensembl" id="ENSLLEP00000043921.1"/>
    </source>
</evidence>
<dbReference type="FunFam" id="1.20.5.500:FF:000001">
    <property type="entry name" value="Type II keratin 23"/>
    <property type="match status" value="1"/>
</dbReference>
<dbReference type="GO" id="GO:0005882">
    <property type="term" value="C:intermediate filament"/>
    <property type="evidence" value="ECO:0007669"/>
    <property type="project" value="UniProtKB-KW"/>
</dbReference>
<keyword evidence="2 3" id="KW-0175">Coiled coil</keyword>
<evidence type="ECO:0000256" key="1">
    <source>
        <dbReference type="ARBA" id="ARBA00022754"/>
    </source>
</evidence>
<dbReference type="GO" id="GO:0045109">
    <property type="term" value="P:intermediate filament organization"/>
    <property type="evidence" value="ECO:0007669"/>
    <property type="project" value="TreeGrafter"/>
</dbReference>
<accession>A0A8C5WK65</accession>
<evidence type="ECO:0000256" key="3">
    <source>
        <dbReference type="SAM" id="Coils"/>
    </source>
</evidence>
<dbReference type="PROSITE" id="PS51842">
    <property type="entry name" value="IF_ROD_2"/>
    <property type="match status" value="1"/>
</dbReference>
<dbReference type="SMART" id="SM01391">
    <property type="entry name" value="Filament"/>
    <property type="match status" value="1"/>
</dbReference>
<dbReference type="Gene3D" id="1.20.5.170">
    <property type="match status" value="1"/>
</dbReference>
<dbReference type="PANTHER" id="PTHR23239:SF44">
    <property type="entry name" value="KERATIN, TYPE I CYTOSKELETAL 23"/>
    <property type="match status" value="1"/>
</dbReference>
<dbReference type="Gene3D" id="1.20.5.500">
    <property type="entry name" value="Single helix bin"/>
    <property type="match status" value="1"/>
</dbReference>
<evidence type="ECO:0000313" key="6">
    <source>
        <dbReference type="Proteomes" id="UP000694569"/>
    </source>
</evidence>
<evidence type="ECO:0000259" key="4">
    <source>
        <dbReference type="PROSITE" id="PS51842"/>
    </source>
</evidence>
<dbReference type="Ensembl" id="ENSLLET00000045679.1">
    <property type="protein sequence ID" value="ENSLLEP00000043921.1"/>
    <property type="gene ID" value="ENSLLEG00000027913.1"/>
</dbReference>
<proteinExistence type="predicted"/>
<dbReference type="Gene3D" id="1.20.5.1160">
    <property type="entry name" value="Vasodilator-stimulated phosphoprotein"/>
    <property type="match status" value="1"/>
</dbReference>
<sequence>MSFSASNFLYSNSSVNGGSLNSYGGYVKDGGSRTSHSKTWSVASSGSGGYEISRDCSESYLSNNGRETMQNLNDRLASYLEKVRSLESANAELENKIQDWHKNRTTSKRKDYSRYEKAISDLQTQLINEHVHGAKITLQVENAKLASDDFKRKYETERAVRTTMERDLEGLRKTMDNCTIVRTDLEMEIEGIRKQLIYMRMSHEEDMKIALGQKRGSSVNVELDATPAVDLSKIIADMRKQFEAIIEQNRQDVAEWYKEQSTTVAQEVSMNSEAVQESRNQIKELKRTLQTLEIDLQAEISKKNALEITLRDTQAHSSEQLQNIQGIICQLEAELSNVRGEIERQNTEYKILLDIKSRLENEIATYQRLIDGKNYSEKSSSSKDTSRRVKTIVQDVVNGRVVSTRMSEISQKL</sequence>
<name>A0A8C5WK65_9ANUR</name>
<dbReference type="SUPFAM" id="SSF64593">
    <property type="entry name" value="Intermediate filament protein, coiled coil region"/>
    <property type="match status" value="2"/>
</dbReference>
<organism evidence="5 6">
    <name type="scientific">Leptobrachium leishanense</name>
    <name type="common">Leishan spiny toad</name>
    <dbReference type="NCBI Taxonomy" id="445787"/>
    <lineage>
        <taxon>Eukaryota</taxon>
        <taxon>Metazoa</taxon>
        <taxon>Chordata</taxon>
        <taxon>Craniata</taxon>
        <taxon>Vertebrata</taxon>
        <taxon>Euteleostomi</taxon>
        <taxon>Amphibia</taxon>
        <taxon>Batrachia</taxon>
        <taxon>Anura</taxon>
        <taxon>Pelobatoidea</taxon>
        <taxon>Megophryidae</taxon>
        <taxon>Leptobrachium</taxon>
    </lineage>
</organism>
<dbReference type="FunFam" id="1.20.5.170:FF:000002">
    <property type="entry name" value="Type I keratin KA11"/>
    <property type="match status" value="1"/>
</dbReference>
<dbReference type="GeneTree" id="ENSGT00940000161077"/>
<evidence type="ECO:0000256" key="2">
    <source>
        <dbReference type="ARBA" id="ARBA00023054"/>
    </source>
</evidence>
<feature type="coiled-coil region" evidence="3">
    <location>
        <begin position="275"/>
        <end position="309"/>
    </location>
</feature>
<feature type="domain" description="IF rod" evidence="4">
    <location>
        <begin position="65"/>
        <end position="377"/>
    </location>
</feature>
<dbReference type="InterPro" id="IPR002957">
    <property type="entry name" value="Keratin_I"/>
</dbReference>
<dbReference type="AlphaFoldDB" id="A0A8C5WK65"/>
<dbReference type="OrthoDB" id="2441647at2759"/>
<keyword evidence="1" id="KW-0403">Intermediate filament</keyword>
<dbReference type="PRINTS" id="PR01248">
    <property type="entry name" value="TYPE1KERATIN"/>
</dbReference>
<dbReference type="GO" id="GO:0005198">
    <property type="term" value="F:structural molecule activity"/>
    <property type="evidence" value="ECO:0007669"/>
    <property type="project" value="InterPro"/>
</dbReference>
<protein>
    <submittedName>
        <fullName evidence="5">Keratin 23</fullName>
    </submittedName>
</protein>
<dbReference type="Proteomes" id="UP000694569">
    <property type="component" value="Unplaced"/>
</dbReference>
<dbReference type="PANTHER" id="PTHR23239">
    <property type="entry name" value="INTERMEDIATE FILAMENT"/>
    <property type="match status" value="1"/>
</dbReference>